<protein>
    <recommendedName>
        <fullName evidence="1">AAA+ ATPase domain-containing protein</fullName>
    </recommendedName>
</protein>
<dbReference type="GO" id="GO:0005524">
    <property type="term" value="F:ATP binding"/>
    <property type="evidence" value="ECO:0007669"/>
    <property type="project" value="InterPro"/>
</dbReference>
<dbReference type="AlphaFoldDB" id="A0A1W7D0Y9"/>
<dbReference type="RefSeq" id="WP_086160096.1">
    <property type="nucleotide sequence ID" value="NZ_CP021121.1"/>
</dbReference>
<evidence type="ECO:0000313" key="3">
    <source>
        <dbReference type="Proteomes" id="UP000194218"/>
    </source>
</evidence>
<dbReference type="SMART" id="SM00382">
    <property type="entry name" value="AAA"/>
    <property type="match status" value="1"/>
</dbReference>
<dbReference type="SUPFAM" id="SSF52540">
    <property type="entry name" value="P-loop containing nucleoside triphosphate hydrolases"/>
    <property type="match status" value="1"/>
</dbReference>
<evidence type="ECO:0000313" key="2">
    <source>
        <dbReference type="EMBL" id="ARQ70240.1"/>
    </source>
</evidence>
<reference evidence="2 3" key="1">
    <citation type="submission" date="2017-05" db="EMBL/GenBank/DDBJ databases">
        <title>Complete genome sequence of Streptomyces sp. SCSIO 03032 revealed the diverse biosynthetic pathways for its bioactive secondary metabolites.</title>
        <authorList>
            <person name="Ma L."/>
            <person name="Zhu Y."/>
            <person name="Zhang W."/>
            <person name="Zhang G."/>
            <person name="Tian X."/>
            <person name="Zhang S."/>
            <person name="Zhang C."/>
        </authorList>
    </citation>
    <scope>NUCLEOTIDE SEQUENCE [LARGE SCALE GENOMIC DNA]</scope>
    <source>
        <strain evidence="2 3">SCSIO 03032</strain>
    </source>
</reference>
<name>A0A1W7D0Y9_9ACTN</name>
<dbReference type="Proteomes" id="UP000194218">
    <property type="component" value="Chromosome"/>
</dbReference>
<dbReference type="InterPro" id="IPR051396">
    <property type="entry name" value="Bact_Antivir_Def_Nuclease"/>
</dbReference>
<evidence type="ECO:0000259" key="1">
    <source>
        <dbReference type="SMART" id="SM00382"/>
    </source>
</evidence>
<sequence>MYLSRLRMSEIRGFHGRRAIDLPFVRPDGTFAGWTVIAGRNGSGKTSLLRAIALTLAGDRVAENLAPDYPNWRSSEMSKGAIRASFRMDDEESAALFPEFSAAPPAEPEEHGYVGIFYPSGPGRVEEQPSFRIFGPLGSQSLVEQPAAAAEVTVPRFAFPLTRNTFGAGYGPYRRLSRTIADRRNPTETQEHASRFATLFDEDAPLAEGVAWMVGLHLRRLEGDNAAAHVLDTVEELLGDGLLPDGCTVEKVNSSGLWVRRGQQSFPLAEMSDGYRTVTALVLDLVRHLFSHYGELRVAREDGRVALRTPGIVLIDEIDAHLHVSWQQRIGDWLKRHFPRVQFIVTTHSPYICQAADPAGLIRLPGPDEDAPAEVVEDALYRRVVYGTGDDAVLSDLFGLDSPYSPRAERLRRDLVALEERVLSGEASRAEVETYENLSRTLNSSLSARVDEVSARLGGDR</sequence>
<dbReference type="OrthoDB" id="9815944at2"/>
<dbReference type="GO" id="GO:0006302">
    <property type="term" value="P:double-strand break repair"/>
    <property type="evidence" value="ECO:0007669"/>
    <property type="project" value="InterPro"/>
</dbReference>
<proteinExistence type="predicted"/>
<dbReference type="InterPro" id="IPR003593">
    <property type="entry name" value="AAA+_ATPase"/>
</dbReference>
<dbReference type="PANTHER" id="PTHR43581">
    <property type="entry name" value="ATP/GTP PHOSPHATASE"/>
    <property type="match status" value="1"/>
</dbReference>
<dbReference type="EMBL" id="CP021121">
    <property type="protein sequence ID" value="ARQ70240.1"/>
    <property type="molecule type" value="Genomic_DNA"/>
</dbReference>
<dbReference type="Pfam" id="PF13476">
    <property type="entry name" value="AAA_23"/>
    <property type="match status" value="1"/>
</dbReference>
<accession>A0A1W7D0Y9</accession>
<feature type="domain" description="AAA+ ATPase" evidence="1">
    <location>
        <begin position="31"/>
        <end position="390"/>
    </location>
</feature>
<dbReference type="InterPro" id="IPR038729">
    <property type="entry name" value="Rad50/SbcC_AAA"/>
</dbReference>
<organism evidence="2 3">
    <name type="scientific">Streptomyces marincola</name>
    <dbReference type="NCBI Taxonomy" id="2878388"/>
    <lineage>
        <taxon>Bacteria</taxon>
        <taxon>Bacillati</taxon>
        <taxon>Actinomycetota</taxon>
        <taxon>Actinomycetes</taxon>
        <taxon>Kitasatosporales</taxon>
        <taxon>Streptomycetaceae</taxon>
        <taxon>Streptomyces</taxon>
    </lineage>
</organism>
<dbReference type="Pfam" id="PF13304">
    <property type="entry name" value="AAA_21"/>
    <property type="match status" value="1"/>
</dbReference>
<dbReference type="KEGG" id="smao:CAG99_16570"/>
<dbReference type="InterPro" id="IPR027417">
    <property type="entry name" value="P-loop_NTPase"/>
</dbReference>
<gene>
    <name evidence="2" type="ORF">CAG99_16570</name>
</gene>
<dbReference type="GO" id="GO:0016887">
    <property type="term" value="F:ATP hydrolysis activity"/>
    <property type="evidence" value="ECO:0007669"/>
    <property type="project" value="InterPro"/>
</dbReference>
<dbReference type="InterPro" id="IPR003959">
    <property type="entry name" value="ATPase_AAA_core"/>
</dbReference>
<keyword evidence="3" id="KW-1185">Reference proteome</keyword>
<dbReference type="Gene3D" id="3.40.50.300">
    <property type="entry name" value="P-loop containing nucleotide triphosphate hydrolases"/>
    <property type="match status" value="2"/>
</dbReference>
<dbReference type="PANTHER" id="PTHR43581:SF2">
    <property type="entry name" value="EXCINUCLEASE ATPASE SUBUNIT"/>
    <property type="match status" value="1"/>
</dbReference>